<dbReference type="EC" id="5.1.3.2" evidence="3"/>
<keyword evidence="4" id="KW-0520">NAD</keyword>
<gene>
    <name evidence="7" type="ORF">OdinLCB4_007235</name>
</gene>
<dbReference type="KEGG" id="oyw:OdinLCB4_007235"/>
<dbReference type="InterPro" id="IPR036291">
    <property type="entry name" value="NAD(P)-bd_dom_sf"/>
</dbReference>
<dbReference type="PANTHER" id="PTHR43725">
    <property type="entry name" value="UDP-GLUCOSE 4-EPIMERASE"/>
    <property type="match status" value="1"/>
</dbReference>
<evidence type="ECO:0000256" key="1">
    <source>
        <dbReference type="ARBA" id="ARBA00000083"/>
    </source>
</evidence>
<dbReference type="GO" id="GO:0005829">
    <property type="term" value="C:cytosol"/>
    <property type="evidence" value="ECO:0007669"/>
    <property type="project" value="TreeGrafter"/>
</dbReference>
<dbReference type="Gene3D" id="3.40.50.720">
    <property type="entry name" value="NAD(P)-binding Rossmann-like Domain"/>
    <property type="match status" value="1"/>
</dbReference>
<protein>
    <recommendedName>
        <fullName evidence="3">UDP-glucose 4-epimerase</fullName>
        <ecNumber evidence="3">5.1.3.2</ecNumber>
    </recommendedName>
</protein>
<dbReference type="GO" id="GO:0003978">
    <property type="term" value="F:UDP-glucose 4-epimerase activity"/>
    <property type="evidence" value="ECO:0007669"/>
    <property type="project" value="UniProtKB-EC"/>
</dbReference>
<dbReference type="GO" id="GO:0005996">
    <property type="term" value="P:monosaccharide metabolic process"/>
    <property type="evidence" value="ECO:0007669"/>
    <property type="project" value="TreeGrafter"/>
</dbReference>
<dbReference type="EMBL" id="CP091871">
    <property type="protein sequence ID" value="WEU41096.1"/>
    <property type="molecule type" value="Genomic_DNA"/>
</dbReference>
<evidence type="ECO:0000256" key="3">
    <source>
        <dbReference type="ARBA" id="ARBA00013189"/>
    </source>
</evidence>
<organism evidence="7 8">
    <name type="scientific">Odinarchaeota yellowstonii (strain LCB_4)</name>
    <dbReference type="NCBI Taxonomy" id="1841599"/>
    <lineage>
        <taxon>Archaea</taxon>
        <taxon>Promethearchaeati</taxon>
        <taxon>Candidatus Odinarchaeota</taxon>
        <taxon>Candidatus Odinarchaeia</taxon>
        <taxon>Candidatus Odinarchaeales</taxon>
        <taxon>Candidatus Odinarchaeaceae</taxon>
        <taxon>Candidatus Odinarchaeum</taxon>
    </lineage>
</organism>
<evidence type="ECO:0000256" key="5">
    <source>
        <dbReference type="ARBA" id="ARBA00023235"/>
    </source>
</evidence>
<dbReference type="Pfam" id="PF01073">
    <property type="entry name" value="3Beta_HSD"/>
    <property type="match status" value="1"/>
</dbReference>
<dbReference type="AlphaFoldDB" id="A0AAF0IC93"/>
<dbReference type="Proteomes" id="UP000186851">
    <property type="component" value="Chromosome"/>
</dbReference>
<comment type="catalytic activity">
    <reaction evidence="1">
        <text>UDP-alpha-D-glucose = UDP-alpha-D-galactose</text>
        <dbReference type="Rhea" id="RHEA:22168"/>
        <dbReference type="ChEBI" id="CHEBI:58885"/>
        <dbReference type="ChEBI" id="CHEBI:66914"/>
        <dbReference type="EC" id="5.1.3.2"/>
    </reaction>
</comment>
<dbReference type="SUPFAM" id="SSF51735">
    <property type="entry name" value="NAD(P)-binding Rossmann-fold domains"/>
    <property type="match status" value="1"/>
</dbReference>
<keyword evidence="5" id="KW-0413">Isomerase</keyword>
<proteinExistence type="predicted"/>
<evidence type="ECO:0000313" key="8">
    <source>
        <dbReference type="Proteomes" id="UP000186851"/>
    </source>
</evidence>
<evidence type="ECO:0000313" key="7">
    <source>
        <dbReference type="EMBL" id="WEU41096.1"/>
    </source>
</evidence>
<comment type="cofactor">
    <cofactor evidence="2">
        <name>NAD(+)</name>
        <dbReference type="ChEBI" id="CHEBI:57540"/>
    </cofactor>
</comment>
<dbReference type="InterPro" id="IPR002225">
    <property type="entry name" value="3Beta_OHSteriod_DH/Estase"/>
</dbReference>
<dbReference type="GO" id="GO:0016616">
    <property type="term" value="F:oxidoreductase activity, acting on the CH-OH group of donors, NAD or NADP as acceptor"/>
    <property type="evidence" value="ECO:0007669"/>
    <property type="project" value="InterPro"/>
</dbReference>
<name>A0AAF0IC93_ODILC</name>
<accession>A0AAF0IC93</accession>
<dbReference type="CDD" id="cd08946">
    <property type="entry name" value="SDR_e"/>
    <property type="match status" value="1"/>
</dbReference>
<reference evidence="7" key="1">
    <citation type="journal article" date="2017" name="Nature">
        <title>Asgard archaea illuminate the origin of eukaryotic cellular complexity.</title>
        <authorList>
            <person name="Zaremba-Niedzwiedzka K."/>
            <person name="Caceres E.F."/>
            <person name="Saw J.H."/>
            <person name="Backstrom D."/>
            <person name="Juzokaite L."/>
            <person name="Vancaester E."/>
            <person name="Seitz K.W."/>
            <person name="Anantharaman K."/>
            <person name="Starnawski P."/>
            <person name="Kjeldsen K.U."/>
            <person name="Scott M.B."/>
            <person name="Nunoura T."/>
            <person name="Banfield J.F."/>
            <person name="Schramm A."/>
            <person name="Baker B.J."/>
            <person name="Spang A."/>
            <person name="Ettema T.J.G."/>
        </authorList>
    </citation>
    <scope>NUCLEOTIDE SEQUENCE</scope>
    <source>
        <strain evidence="7">LCB_4</strain>
    </source>
</reference>
<dbReference type="PANTHER" id="PTHR43725:SF47">
    <property type="entry name" value="UDP-GLUCOSE 4-EPIMERASE"/>
    <property type="match status" value="1"/>
</dbReference>
<evidence type="ECO:0000256" key="2">
    <source>
        <dbReference type="ARBA" id="ARBA00001911"/>
    </source>
</evidence>
<reference evidence="7" key="2">
    <citation type="journal article" date="2022" name="Nat. Microbiol.">
        <title>A closed Candidatus Odinarchaeum chromosome exposes Asgard archaeal viruses.</title>
        <authorList>
            <person name="Tamarit D."/>
            <person name="Caceres E.F."/>
            <person name="Krupovic M."/>
            <person name="Nijland R."/>
            <person name="Eme L."/>
            <person name="Robinson N.P."/>
            <person name="Ettema T.J.G."/>
        </authorList>
    </citation>
    <scope>NUCLEOTIDE SEQUENCE</scope>
    <source>
        <strain evidence="7">LCB_4</strain>
    </source>
</reference>
<dbReference type="GO" id="GO:0006694">
    <property type="term" value="P:steroid biosynthetic process"/>
    <property type="evidence" value="ECO:0007669"/>
    <property type="project" value="InterPro"/>
</dbReference>
<evidence type="ECO:0000256" key="4">
    <source>
        <dbReference type="ARBA" id="ARBA00023027"/>
    </source>
</evidence>
<sequence length="267" mass="30205">MTDYSSVRKAVESMDAVIHLAAVIPPLSEIKPDLAIAVNVNGTRNIIKAMEELNVRRLVYTSSVAVYGDRRGSVWIKRTDPVTLNPPDTYTRTKIECERIIKSSNLDWTIFRIGAVFIKSFNIDLNTVKTALMMPLNTSLEWISAEDCAQGLVESLNHSELVKQVFNLGGGRCRIVFEDFLKHVLPLLGYPLDLLPVEAFESGVSHGGFFDEEESKLLAGILRHQNTTLEDYYQSIRGTISPFRKWIRRAYTTLLKPVLRSYLKKLT</sequence>
<feature type="domain" description="3-beta hydroxysteroid dehydrogenase/isomerase" evidence="6">
    <location>
        <begin position="2"/>
        <end position="105"/>
    </location>
</feature>
<evidence type="ECO:0000259" key="6">
    <source>
        <dbReference type="Pfam" id="PF01073"/>
    </source>
</evidence>